<dbReference type="SUPFAM" id="SSF51905">
    <property type="entry name" value="FAD/NAD(P)-binding domain"/>
    <property type="match status" value="1"/>
</dbReference>
<dbReference type="KEGG" id="fro:AALO17_24860"/>
<dbReference type="STRING" id="1702221.AALO17_24860"/>
<dbReference type="AlphaFoldDB" id="A0A140DY93"/>
<dbReference type="InterPro" id="IPR028348">
    <property type="entry name" value="FAD-binding_protein"/>
</dbReference>
<proteinExistence type="predicted"/>
<evidence type="ECO:0000313" key="3">
    <source>
        <dbReference type="Proteomes" id="UP000069771"/>
    </source>
</evidence>
<evidence type="ECO:0000259" key="1">
    <source>
        <dbReference type="Pfam" id="PF21688"/>
    </source>
</evidence>
<dbReference type="EMBL" id="CP011391">
    <property type="protein sequence ID" value="AMK55620.1"/>
    <property type="molecule type" value="Genomic_DNA"/>
</dbReference>
<dbReference type="Gene3D" id="3.50.50.60">
    <property type="entry name" value="FAD/NAD(P)-binding domain"/>
    <property type="match status" value="2"/>
</dbReference>
<dbReference type="InterPro" id="IPR036188">
    <property type="entry name" value="FAD/NAD-bd_sf"/>
</dbReference>
<name>A0A140DY93_9FIRM</name>
<dbReference type="PATRIC" id="fig|1702221.3.peg.2417"/>
<dbReference type="Proteomes" id="UP000069771">
    <property type="component" value="Chromosome"/>
</dbReference>
<dbReference type="InterPro" id="IPR049516">
    <property type="entry name" value="FAD-depend_C"/>
</dbReference>
<sequence length="539" mass="59457">MAGHGSGNGKRGRHMLRISQVKTRDTDRRSIEHALMKKLGLKNGDLKHWTIYRRSVDARHHDVTFSWIIDAQLRNEARHLMKKDVRPTPEKPAPFRPKGVIALKTPPVVAGFGPAGMFAALDLAEHGYRPIVLERGQKIEQRRQDVDHFWKTGELDPESNVQFGEGGAGAFSDGKLTTRSRDPLVDELLETLHAHGASLDILVDAYPHIGTDAFEAIIQSIRRRILELGGEIRFGARLEEVKIEDDRLTAINVNGRWEPCQALILALGHSASDTLRQLHEDGIHMESKPFQVGVRIEHPQRFINEAMLHDFKDDPRLIPARYTLTAMADNGKGIYTFCMCPGGYVIASSAQPGQLVVNGMSYADRAGENANSALLVQVNESDYGPGLFDGLAYQEEIEKRAFALSPDYRAPVQKAADYLEGVVSESLSTRPTYEPGTVPADLNTLFSDEVNHALHQGLLDFERKVPGFLEGTMTGVETRASSAIRIPRDKVTRMGDEGIYPSGEGSGYAGGIMTSAIDGVKSARALMDRYAPCVQSDTE</sequence>
<organism evidence="2 3">
    <name type="scientific">Faecalibaculum rodentium</name>
    <dbReference type="NCBI Taxonomy" id="1702221"/>
    <lineage>
        <taxon>Bacteria</taxon>
        <taxon>Bacillati</taxon>
        <taxon>Bacillota</taxon>
        <taxon>Erysipelotrichia</taxon>
        <taxon>Erysipelotrichales</taxon>
        <taxon>Erysipelotrichaceae</taxon>
        <taxon>Faecalibaculum</taxon>
    </lineage>
</organism>
<dbReference type="PANTHER" id="PTHR42842:SF3">
    <property type="entry name" value="FAD_NAD(P)-BINDING OXIDOREDUCTASE FAMILY PROTEIN"/>
    <property type="match status" value="1"/>
</dbReference>
<dbReference type="Gene3D" id="3.30.70.2700">
    <property type="match status" value="1"/>
</dbReference>
<keyword evidence="3" id="KW-1185">Reference proteome</keyword>
<protein>
    <recommendedName>
        <fullName evidence="1">FAD-dependent protein C-terminal domain-containing protein</fullName>
    </recommendedName>
</protein>
<reference evidence="2 3" key="1">
    <citation type="journal article" date="2016" name="Gut Pathog.">
        <title>Whole genome sequencing of "Faecalibaculum rodentium" ALO17, isolated from C57BL/6J laboratory mouse feces.</title>
        <authorList>
            <person name="Lim S."/>
            <person name="Chang D.H."/>
            <person name="Ahn S."/>
            <person name="Kim B.C."/>
        </authorList>
    </citation>
    <scope>NUCLEOTIDE SEQUENCE [LARGE SCALE GENOMIC DNA]</scope>
    <source>
        <strain evidence="2 3">Alo17</strain>
    </source>
</reference>
<dbReference type="PANTHER" id="PTHR42842">
    <property type="entry name" value="FAD/NAD(P)-BINDING OXIDOREDUCTASE"/>
    <property type="match status" value="1"/>
</dbReference>
<dbReference type="Pfam" id="PF21688">
    <property type="entry name" value="FAD-depend_C"/>
    <property type="match status" value="1"/>
</dbReference>
<accession>A0A140DY93</accession>
<feature type="domain" description="FAD-dependent protein C-terminal" evidence="1">
    <location>
        <begin position="289"/>
        <end position="479"/>
    </location>
</feature>
<gene>
    <name evidence="2" type="ORF">AALO17_24860</name>
</gene>
<evidence type="ECO:0000313" key="2">
    <source>
        <dbReference type="EMBL" id="AMK55620.1"/>
    </source>
</evidence>
<dbReference type="PIRSF" id="PIRSF038984">
    <property type="entry name" value="FAD_binding_protein"/>
    <property type="match status" value="1"/>
</dbReference>